<name>A0AAN8XA71_HALRR</name>
<comment type="caution">
    <text evidence="2">The sequence shown here is derived from an EMBL/GenBank/DDBJ whole genome shotgun (WGS) entry which is preliminary data.</text>
</comment>
<feature type="region of interest" description="Disordered" evidence="1">
    <location>
        <begin position="64"/>
        <end position="88"/>
    </location>
</feature>
<proteinExistence type="predicted"/>
<evidence type="ECO:0000256" key="1">
    <source>
        <dbReference type="SAM" id="MobiDB-lite"/>
    </source>
</evidence>
<feature type="non-terminal residue" evidence="2">
    <location>
        <position position="88"/>
    </location>
</feature>
<dbReference type="Proteomes" id="UP001381693">
    <property type="component" value="Unassembled WGS sequence"/>
</dbReference>
<evidence type="ECO:0000313" key="3">
    <source>
        <dbReference type="Proteomes" id="UP001381693"/>
    </source>
</evidence>
<evidence type="ECO:0000313" key="2">
    <source>
        <dbReference type="EMBL" id="KAK7075035.1"/>
    </source>
</evidence>
<organism evidence="2 3">
    <name type="scientific">Halocaridina rubra</name>
    <name type="common">Hawaiian red shrimp</name>
    <dbReference type="NCBI Taxonomy" id="373956"/>
    <lineage>
        <taxon>Eukaryota</taxon>
        <taxon>Metazoa</taxon>
        <taxon>Ecdysozoa</taxon>
        <taxon>Arthropoda</taxon>
        <taxon>Crustacea</taxon>
        <taxon>Multicrustacea</taxon>
        <taxon>Malacostraca</taxon>
        <taxon>Eumalacostraca</taxon>
        <taxon>Eucarida</taxon>
        <taxon>Decapoda</taxon>
        <taxon>Pleocyemata</taxon>
        <taxon>Caridea</taxon>
        <taxon>Atyoidea</taxon>
        <taxon>Atyidae</taxon>
        <taxon>Halocaridina</taxon>
    </lineage>
</organism>
<keyword evidence="3" id="KW-1185">Reference proteome</keyword>
<gene>
    <name evidence="2" type="ORF">SK128_009912</name>
</gene>
<dbReference type="EMBL" id="JAXCGZ010011382">
    <property type="protein sequence ID" value="KAK7075035.1"/>
    <property type="molecule type" value="Genomic_DNA"/>
</dbReference>
<reference evidence="2 3" key="1">
    <citation type="submission" date="2023-11" db="EMBL/GenBank/DDBJ databases">
        <title>Halocaridina rubra genome assembly.</title>
        <authorList>
            <person name="Smith C."/>
        </authorList>
    </citation>
    <scope>NUCLEOTIDE SEQUENCE [LARGE SCALE GENOMIC DNA]</scope>
    <source>
        <strain evidence="2">EP-1</strain>
        <tissue evidence="2">Whole</tissue>
    </source>
</reference>
<sequence length="88" mass="10302">MHVRFHVTLESTSIRSVKTVLVLRHRFPFLPRARTVTFLRRTCFGRCNRYPECMPLLTSDRDGARTLDLTPQSRGRCRLSHGDYRPGQ</sequence>
<dbReference type="AlphaFoldDB" id="A0AAN8XA71"/>
<protein>
    <submittedName>
        <fullName evidence="2">Uncharacterized protein</fullName>
    </submittedName>
</protein>
<accession>A0AAN8XA71</accession>